<dbReference type="PANTHER" id="PTHR24416:SF600">
    <property type="entry name" value="PDGF- AND VEGF-RECEPTOR RELATED, ISOFORM J"/>
    <property type="match status" value="1"/>
</dbReference>
<accession>A0A8J2LDK3</accession>
<organism evidence="2 3">
    <name type="scientific">Allacma fusca</name>
    <dbReference type="NCBI Taxonomy" id="39272"/>
    <lineage>
        <taxon>Eukaryota</taxon>
        <taxon>Metazoa</taxon>
        <taxon>Ecdysozoa</taxon>
        <taxon>Arthropoda</taxon>
        <taxon>Hexapoda</taxon>
        <taxon>Collembola</taxon>
        <taxon>Symphypleona</taxon>
        <taxon>Sminthuridae</taxon>
        <taxon>Allacma</taxon>
    </lineage>
</organism>
<comment type="caution">
    <text evidence="2">The sequence shown here is derived from an EMBL/GenBank/DDBJ whole genome shotgun (WGS) entry which is preliminary data.</text>
</comment>
<dbReference type="AlphaFoldDB" id="A0A8J2LDK3"/>
<dbReference type="OrthoDB" id="193931at2759"/>
<dbReference type="PROSITE" id="PS00109">
    <property type="entry name" value="PROTEIN_KINASE_TYR"/>
    <property type="match status" value="1"/>
</dbReference>
<dbReference type="PROSITE" id="PS50011">
    <property type="entry name" value="PROTEIN_KINASE_DOM"/>
    <property type="match status" value="1"/>
</dbReference>
<dbReference type="GO" id="GO:0005886">
    <property type="term" value="C:plasma membrane"/>
    <property type="evidence" value="ECO:0007669"/>
    <property type="project" value="TreeGrafter"/>
</dbReference>
<evidence type="ECO:0000259" key="1">
    <source>
        <dbReference type="PROSITE" id="PS50011"/>
    </source>
</evidence>
<evidence type="ECO:0000313" key="2">
    <source>
        <dbReference type="EMBL" id="CAG7820834.1"/>
    </source>
</evidence>
<dbReference type="EMBL" id="CAJVCH010491512">
    <property type="protein sequence ID" value="CAG7820834.1"/>
    <property type="molecule type" value="Genomic_DNA"/>
</dbReference>
<name>A0A8J2LDK3_9HEXA</name>
<feature type="domain" description="Protein kinase" evidence="1">
    <location>
        <begin position="1"/>
        <end position="87"/>
    </location>
</feature>
<dbReference type="InterPro" id="IPR008266">
    <property type="entry name" value="Tyr_kinase_AS"/>
</dbReference>
<dbReference type="InterPro" id="IPR000719">
    <property type="entry name" value="Prot_kinase_dom"/>
</dbReference>
<dbReference type="GO" id="GO:0043235">
    <property type="term" value="C:receptor complex"/>
    <property type="evidence" value="ECO:0007669"/>
    <property type="project" value="TreeGrafter"/>
</dbReference>
<gene>
    <name evidence="2" type="ORF">AFUS01_LOCUS31205</name>
</gene>
<dbReference type="Pfam" id="PF07714">
    <property type="entry name" value="PK_Tyr_Ser-Thr"/>
    <property type="match status" value="1"/>
</dbReference>
<dbReference type="GO" id="GO:0005524">
    <property type="term" value="F:ATP binding"/>
    <property type="evidence" value="ECO:0007669"/>
    <property type="project" value="InterPro"/>
</dbReference>
<sequence>ESRNAYLILADETEHQDRLQLPVRVYFCRQIAQGMEYLARKNVLHGDLATRNVLVFEKYVVKITDFGLSRNLYSCASYTKKSQVTGA</sequence>
<proteinExistence type="predicted"/>
<dbReference type="GO" id="GO:0007169">
    <property type="term" value="P:cell surface receptor protein tyrosine kinase signaling pathway"/>
    <property type="evidence" value="ECO:0007669"/>
    <property type="project" value="TreeGrafter"/>
</dbReference>
<dbReference type="PANTHER" id="PTHR24416">
    <property type="entry name" value="TYROSINE-PROTEIN KINASE RECEPTOR"/>
    <property type="match status" value="1"/>
</dbReference>
<keyword evidence="3" id="KW-1185">Reference proteome</keyword>
<evidence type="ECO:0000313" key="3">
    <source>
        <dbReference type="Proteomes" id="UP000708208"/>
    </source>
</evidence>
<dbReference type="InterPro" id="IPR050122">
    <property type="entry name" value="RTK"/>
</dbReference>
<dbReference type="GO" id="GO:0004714">
    <property type="term" value="F:transmembrane receptor protein tyrosine kinase activity"/>
    <property type="evidence" value="ECO:0007669"/>
    <property type="project" value="TreeGrafter"/>
</dbReference>
<feature type="non-terminal residue" evidence="2">
    <location>
        <position position="1"/>
    </location>
</feature>
<dbReference type="Proteomes" id="UP000708208">
    <property type="component" value="Unassembled WGS sequence"/>
</dbReference>
<protein>
    <recommendedName>
        <fullName evidence="1">Protein kinase domain-containing protein</fullName>
    </recommendedName>
</protein>
<reference evidence="2" key="1">
    <citation type="submission" date="2021-06" db="EMBL/GenBank/DDBJ databases">
        <authorList>
            <person name="Hodson N. C."/>
            <person name="Mongue J. A."/>
            <person name="Jaron S. K."/>
        </authorList>
    </citation>
    <scope>NUCLEOTIDE SEQUENCE</scope>
</reference>
<dbReference type="InterPro" id="IPR001245">
    <property type="entry name" value="Ser-Thr/Tyr_kinase_cat_dom"/>
</dbReference>